<dbReference type="GO" id="GO:0006355">
    <property type="term" value="P:regulation of DNA-templated transcription"/>
    <property type="evidence" value="ECO:0007669"/>
    <property type="project" value="UniProtKB-ARBA"/>
</dbReference>
<dbReference type="EMBL" id="AP021874">
    <property type="protein sequence ID" value="BBO71977.1"/>
    <property type="molecule type" value="Genomic_DNA"/>
</dbReference>
<proteinExistence type="predicted"/>
<keyword evidence="3" id="KW-0804">Transcription</keyword>
<dbReference type="InterPro" id="IPR000485">
    <property type="entry name" value="AsnC-type_HTH_dom"/>
</dbReference>
<sequence length="153" mass="16530">MDLQVEKLLDRIGLKILAELQKMARIPLARIGEKVGLSAPAVAERVKKMEEAGIIQGYHARIDPAAVGRSVSAFVHLTTDARHYPAIKNLAADLPQITSCHHISGDASFIMRVCVDDLPALEAVVGRLSPFGQTRTAIVLSTPVDKSTMVPLE</sequence>
<evidence type="ECO:0000256" key="2">
    <source>
        <dbReference type="ARBA" id="ARBA00023125"/>
    </source>
</evidence>
<keyword evidence="2" id="KW-0238">DNA-binding</keyword>
<name>A0A5K7Z5X4_9BACT</name>
<dbReference type="PROSITE" id="PS50956">
    <property type="entry name" value="HTH_ASNC_2"/>
    <property type="match status" value="1"/>
</dbReference>
<feature type="domain" description="HTH asnC-type" evidence="4">
    <location>
        <begin position="9"/>
        <end position="70"/>
    </location>
</feature>
<dbReference type="SUPFAM" id="SSF46785">
    <property type="entry name" value="Winged helix' DNA-binding domain"/>
    <property type="match status" value="1"/>
</dbReference>
<evidence type="ECO:0000256" key="3">
    <source>
        <dbReference type="ARBA" id="ARBA00023163"/>
    </source>
</evidence>
<evidence type="ECO:0000256" key="1">
    <source>
        <dbReference type="ARBA" id="ARBA00023015"/>
    </source>
</evidence>
<dbReference type="SMART" id="SM00344">
    <property type="entry name" value="HTH_ASNC"/>
    <property type="match status" value="1"/>
</dbReference>
<dbReference type="InterPro" id="IPR036390">
    <property type="entry name" value="WH_DNA-bd_sf"/>
</dbReference>
<gene>
    <name evidence="5" type="ORF">DSCA_59070</name>
</gene>
<reference evidence="5 6" key="1">
    <citation type="submission" date="2019-11" db="EMBL/GenBank/DDBJ databases">
        <title>Comparative genomics of hydrocarbon-degrading Desulfosarcina strains.</title>
        <authorList>
            <person name="Watanabe M."/>
            <person name="Kojima H."/>
            <person name="Fukui M."/>
        </authorList>
    </citation>
    <scope>NUCLEOTIDE SEQUENCE [LARGE SCALE GENOMIC DNA]</scope>
    <source>
        <strain evidence="5 6">PL12</strain>
    </source>
</reference>
<dbReference type="AlphaFoldDB" id="A0A5K7Z5X4"/>
<dbReference type="GO" id="GO:0043200">
    <property type="term" value="P:response to amino acid"/>
    <property type="evidence" value="ECO:0007669"/>
    <property type="project" value="TreeGrafter"/>
</dbReference>
<dbReference type="InterPro" id="IPR019888">
    <property type="entry name" value="Tscrpt_reg_AsnC-like"/>
</dbReference>
<dbReference type="Pfam" id="PF01037">
    <property type="entry name" value="AsnC_trans_reg"/>
    <property type="match status" value="1"/>
</dbReference>
<dbReference type="KEGG" id="dalk:DSCA_59070"/>
<keyword evidence="6" id="KW-1185">Reference proteome</keyword>
<dbReference type="InterPro" id="IPR011008">
    <property type="entry name" value="Dimeric_a/b-barrel"/>
</dbReference>
<dbReference type="Pfam" id="PF13404">
    <property type="entry name" value="HTH_AsnC-type"/>
    <property type="match status" value="1"/>
</dbReference>
<dbReference type="GO" id="GO:0005829">
    <property type="term" value="C:cytosol"/>
    <property type="evidence" value="ECO:0007669"/>
    <property type="project" value="TreeGrafter"/>
</dbReference>
<dbReference type="PRINTS" id="PR00033">
    <property type="entry name" value="HTHASNC"/>
</dbReference>
<dbReference type="InterPro" id="IPR019887">
    <property type="entry name" value="Tscrpt_reg_AsnC/Lrp_C"/>
</dbReference>
<dbReference type="PANTHER" id="PTHR30154:SF53">
    <property type="entry name" value="HTH-TYPE TRANSCRIPTIONAL REGULATOR LRPC"/>
    <property type="match status" value="1"/>
</dbReference>
<dbReference type="Gene3D" id="3.30.70.920">
    <property type="match status" value="1"/>
</dbReference>
<evidence type="ECO:0000313" key="5">
    <source>
        <dbReference type="EMBL" id="BBO71977.1"/>
    </source>
</evidence>
<organism evidence="5 6">
    <name type="scientific">Desulfosarcina alkanivorans</name>
    <dbReference type="NCBI Taxonomy" id="571177"/>
    <lineage>
        <taxon>Bacteria</taxon>
        <taxon>Pseudomonadati</taxon>
        <taxon>Thermodesulfobacteriota</taxon>
        <taxon>Desulfobacteria</taxon>
        <taxon>Desulfobacterales</taxon>
        <taxon>Desulfosarcinaceae</taxon>
        <taxon>Desulfosarcina</taxon>
    </lineage>
</organism>
<dbReference type="PANTHER" id="PTHR30154">
    <property type="entry name" value="LEUCINE-RESPONSIVE REGULATORY PROTEIN"/>
    <property type="match status" value="1"/>
</dbReference>
<dbReference type="RefSeq" id="WP_155319742.1">
    <property type="nucleotide sequence ID" value="NZ_AP021874.1"/>
</dbReference>
<dbReference type="SUPFAM" id="SSF54909">
    <property type="entry name" value="Dimeric alpha+beta barrel"/>
    <property type="match status" value="1"/>
</dbReference>
<dbReference type="OrthoDB" id="9800326at2"/>
<dbReference type="InterPro" id="IPR011991">
    <property type="entry name" value="ArsR-like_HTH"/>
</dbReference>
<dbReference type="InterPro" id="IPR036388">
    <property type="entry name" value="WH-like_DNA-bd_sf"/>
</dbReference>
<dbReference type="Proteomes" id="UP000427906">
    <property type="component" value="Chromosome"/>
</dbReference>
<dbReference type="GO" id="GO:0043565">
    <property type="term" value="F:sequence-specific DNA binding"/>
    <property type="evidence" value="ECO:0007669"/>
    <property type="project" value="InterPro"/>
</dbReference>
<dbReference type="CDD" id="cd00090">
    <property type="entry name" value="HTH_ARSR"/>
    <property type="match status" value="1"/>
</dbReference>
<protein>
    <submittedName>
        <fullName evidence="5">AsnC family transcriptional regulator</fullName>
    </submittedName>
</protein>
<accession>A0A5K7Z5X4</accession>
<keyword evidence="1" id="KW-0805">Transcription regulation</keyword>
<evidence type="ECO:0000259" key="4">
    <source>
        <dbReference type="PROSITE" id="PS50956"/>
    </source>
</evidence>
<evidence type="ECO:0000313" key="6">
    <source>
        <dbReference type="Proteomes" id="UP000427906"/>
    </source>
</evidence>
<dbReference type="Gene3D" id="1.10.10.10">
    <property type="entry name" value="Winged helix-like DNA-binding domain superfamily/Winged helix DNA-binding domain"/>
    <property type="match status" value="1"/>
</dbReference>